<dbReference type="SMART" id="SM00530">
    <property type="entry name" value="HTH_XRE"/>
    <property type="match status" value="1"/>
</dbReference>
<dbReference type="AlphaFoldDB" id="C4XT66"/>
<dbReference type="SUPFAM" id="SSF47413">
    <property type="entry name" value="lambda repressor-like DNA-binding domains"/>
    <property type="match status" value="1"/>
</dbReference>
<dbReference type="KEGG" id="dma:DMR_25220"/>
<dbReference type="STRING" id="573370.DMR_25220"/>
<organism evidence="2 3">
    <name type="scientific">Solidesulfovibrio magneticus (strain ATCC 700980 / DSM 13731 / RS-1)</name>
    <name type="common">Desulfovibrio magneticus</name>
    <dbReference type="NCBI Taxonomy" id="573370"/>
    <lineage>
        <taxon>Bacteria</taxon>
        <taxon>Pseudomonadati</taxon>
        <taxon>Thermodesulfobacteriota</taxon>
        <taxon>Desulfovibrionia</taxon>
        <taxon>Desulfovibrionales</taxon>
        <taxon>Desulfovibrionaceae</taxon>
        <taxon>Solidesulfovibrio</taxon>
    </lineage>
</organism>
<dbReference type="GO" id="GO:0003677">
    <property type="term" value="F:DNA binding"/>
    <property type="evidence" value="ECO:0007669"/>
    <property type="project" value="UniProtKB-KW"/>
</dbReference>
<dbReference type="HOGENOM" id="CLU_136757_0_1_7"/>
<keyword evidence="3" id="KW-1185">Reference proteome</keyword>
<accession>C4XT66</accession>
<protein>
    <submittedName>
        <fullName evidence="2">Xre family DNA-binding protein</fullName>
    </submittedName>
</protein>
<dbReference type="Pfam" id="PF01381">
    <property type="entry name" value="HTH_3"/>
    <property type="match status" value="1"/>
</dbReference>
<sequence length="114" mass="13076">MNAPIKHQIIHGPDGNPLYAVISWEDFEEHFEGKADEEVFIPHEVVVLNLEGDMSLIRAWREHLKLSQREVAGRMNISQPAYAKMEAKDARPRVTTLKKIADAMGIEWEQLREG</sequence>
<proteinExistence type="predicted"/>
<evidence type="ECO:0000313" key="3">
    <source>
        <dbReference type="Proteomes" id="UP000009071"/>
    </source>
</evidence>
<keyword evidence="2" id="KW-0238">DNA-binding</keyword>
<dbReference type="OrthoDB" id="5679339at2"/>
<reference evidence="2 3" key="1">
    <citation type="journal article" date="2009" name="Genome Res.">
        <title>Whole genome sequence of Desulfovibrio magneticus strain RS-1 revealed common gene clusters in magnetotactic bacteria.</title>
        <authorList>
            <person name="Nakazawa H."/>
            <person name="Arakaki A."/>
            <person name="Narita-Yamada S."/>
            <person name="Yashiro I."/>
            <person name="Jinno K."/>
            <person name="Aoki N."/>
            <person name="Tsuruyama A."/>
            <person name="Okamura Y."/>
            <person name="Tanikawa S."/>
            <person name="Fujita N."/>
            <person name="Takeyama H."/>
            <person name="Matsunaga T."/>
        </authorList>
    </citation>
    <scope>NUCLEOTIDE SEQUENCE [LARGE SCALE GENOMIC DNA]</scope>
    <source>
        <strain evidence="3">ATCC 700980 / DSM 13731 / RS-1</strain>
    </source>
</reference>
<dbReference type="Gene3D" id="1.10.260.40">
    <property type="entry name" value="lambda repressor-like DNA-binding domains"/>
    <property type="match status" value="1"/>
</dbReference>
<dbReference type="EMBL" id="AP010904">
    <property type="protein sequence ID" value="BAH76013.1"/>
    <property type="molecule type" value="Genomic_DNA"/>
</dbReference>
<dbReference type="RefSeq" id="WP_015861192.1">
    <property type="nucleotide sequence ID" value="NC_012796.1"/>
</dbReference>
<dbReference type="InterPro" id="IPR010982">
    <property type="entry name" value="Lambda_DNA-bd_dom_sf"/>
</dbReference>
<name>C4XT66_SOLM1</name>
<dbReference type="Proteomes" id="UP000009071">
    <property type="component" value="Chromosome"/>
</dbReference>
<dbReference type="eggNOG" id="COG1396">
    <property type="taxonomic scope" value="Bacteria"/>
</dbReference>
<dbReference type="InterPro" id="IPR001387">
    <property type="entry name" value="Cro/C1-type_HTH"/>
</dbReference>
<evidence type="ECO:0000313" key="2">
    <source>
        <dbReference type="EMBL" id="BAH76013.1"/>
    </source>
</evidence>
<dbReference type="CDD" id="cd00093">
    <property type="entry name" value="HTH_XRE"/>
    <property type="match status" value="1"/>
</dbReference>
<evidence type="ECO:0000259" key="1">
    <source>
        <dbReference type="PROSITE" id="PS50943"/>
    </source>
</evidence>
<feature type="domain" description="HTH cro/C1-type" evidence="1">
    <location>
        <begin position="57"/>
        <end position="111"/>
    </location>
</feature>
<gene>
    <name evidence="2" type="ordered locus">DMR_25220</name>
</gene>
<dbReference type="PROSITE" id="PS50943">
    <property type="entry name" value="HTH_CROC1"/>
    <property type="match status" value="1"/>
</dbReference>